<reference evidence="4" key="1">
    <citation type="submission" date="1998-02" db="EMBL/GenBank/DDBJ databases">
        <title>Cloning and nucleotide sequence of the gene encoding a serine proteinase inhibitor named marinostatin from a marine bacterium, Alteromonas sp. strain B-10-31.</title>
        <authorList>
            <person name="Miyamoto K."/>
            <person name="Tsujibo H."/>
            <person name="Hikita Y."/>
            <person name="Tanaka K."/>
            <person name="Miyamoto S."/>
            <person name="Hishimoto M."/>
            <person name="Imada C."/>
            <person name="Kamei K."/>
            <person name="Hara S."/>
            <person name="Inamori Y."/>
        </authorList>
    </citation>
    <scope>NUCLEOTIDE SEQUENCE</scope>
    <source>
        <strain evidence="4">B-10-31</strain>
    </source>
</reference>
<evidence type="ECO:0000256" key="1">
    <source>
        <dbReference type="ARBA" id="ARBA00010333"/>
    </source>
</evidence>
<dbReference type="Gene3D" id="3.40.190.10">
    <property type="entry name" value="Periplasmic binding protein-like II"/>
    <property type="match status" value="2"/>
</dbReference>
<evidence type="ECO:0000259" key="3">
    <source>
        <dbReference type="SMART" id="SM00062"/>
    </source>
</evidence>
<dbReference type="InterPro" id="IPR001638">
    <property type="entry name" value="Solute-binding_3/MltF_N"/>
</dbReference>
<organism evidence="4">
    <name type="scientific">Alteromonas sp. (strain B-10-31)</name>
    <dbReference type="NCBI Taxonomy" id="29456"/>
    <lineage>
        <taxon>Bacteria</taxon>
        <taxon>Pseudomonadati</taxon>
        <taxon>Pseudomonadota</taxon>
        <taxon>Gammaproteobacteria</taxon>
        <taxon>Alteromonadales</taxon>
        <taxon>Alteromonadaceae</taxon>
        <taxon>Alteromonas/Salinimonas group</taxon>
        <taxon>Alteromonas</taxon>
    </lineage>
</organism>
<dbReference type="EMBL" id="AB011418">
    <property type="protein sequence ID" value="BAA81782.1"/>
    <property type="molecule type" value="Genomic_DNA"/>
</dbReference>
<feature type="domain" description="Solute-binding protein family 3/N-terminal" evidence="3">
    <location>
        <begin position="14"/>
        <end position="240"/>
    </location>
</feature>
<dbReference type="SUPFAM" id="SSF53850">
    <property type="entry name" value="Periplasmic binding protein-like II"/>
    <property type="match status" value="1"/>
</dbReference>
<sequence length="271" mass="31098">MLISHSIWAQECTTISMTGNPEFPPVTWNQKDGTLTGAYVEYASTVMKELGVKPEIEPSGNWARAQLRVKRGEVDLLLAPYYNKHRALWLHFIHPSVSLDPAVVFVKKGNQFRYRQFADLKAKKGVLQRGYSLGVQFDEYAKKNLSIVWVNSWDSAFQMLMMKRVDYLPHSYYAGLLQVKKLGLENDVETLEPPILEDKMYLAISIKSPCVSIIKRLSTVVERLKTDQVHGRINGNVYKNLQQREPTYMRSFVWTRIEPVFGSVICGRVPI</sequence>
<dbReference type="Pfam" id="PF00497">
    <property type="entry name" value="SBP_bac_3"/>
    <property type="match status" value="1"/>
</dbReference>
<dbReference type="PANTHER" id="PTHR35936:SF6">
    <property type="entry name" value="AMINO ACID ABC TRANSPORTER SUBSTRATE-BINDING PAAT FAMILY PROTEIN"/>
    <property type="match status" value="1"/>
</dbReference>
<dbReference type="SMART" id="SM00062">
    <property type="entry name" value="PBPb"/>
    <property type="match status" value="1"/>
</dbReference>
<accession>Q9WWQ6</accession>
<name>Q9WWQ6_ALTSP</name>
<comment type="similarity">
    <text evidence="1">Belongs to the bacterial solute-binding protein 3 family.</text>
</comment>
<keyword evidence="2" id="KW-0732">Signal</keyword>
<proteinExistence type="inferred from homology"/>
<evidence type="ECO:0000256" key="2">
    <source>
        <dbReference type="ARBA" id="ARBA00022729"/>
    </source>
</evidence>
<protein>
    <submittedName>
        <fullName evidence="4">Orf1, orf2, orf3, mstI, orf5, orf6, orf7 genes, partial and</fullName>
    </submittedName>
</protein>
<dbReference type="PANTHER" id="PTHR35936">
    <property type="entry name" value="MEMBRANE-BOUND LYTIC MUREIN TRANSGLYCOSYLASE F"/>
    <property type="match status" value="1"/>
</dbReference>
<dbReference type="AlphaFoldDB" id="Q9WWQ6"/>
<evidence type="ECO:0000313" key="4">
    <source>
        <dbReference type="EMBL" id="BAA81782.1"/>
    </source>
</evidence>